<dbReference type="EMBL" id="PUBV01000066">
    <property type="protein sequence ID" value="PWB05571.1"/>
    <property type="molecule type" value="Genomic_DNA"/>
</dbReference>
<reference evidence="2" key="1">
    <citation type="submission" date="2018-02" db="EMBL/GenBank/DDBJ databases">
        <authorList>
            <person name="Clavel T."/>
            <person name="Strowig T."/>
        </authorList>
    </citation>
    <scope>NUCLEOTIDE SEQUENCE [LARGE SCALE GENOMIC DNA]</scope>
    <source>
        <strain evidence="2">DSM 100764</strain>
    </source>
</reference>
<evidence type="ECO:0000313" key="1">
    <source>
        <dbReference type="EMBL" id="PWB05571.1"/>
    </source>
</evidence>
<dbReference type="Proteomes" id="UP000244925">
    <property type="component" value="Unassembled WGS sequence"/>
</dbReference>
<organism evidence="1 2">
    <name type="scientific">Paramuribaculum intestinale</name>
    <dbReference type="NCBI Taxonomy" id="2094151"/>
    <lineage>
        <taxon>Bacteria</taxon>
        <taxon>Pseudomonadati</taxon>
        <taxon>Bacteroidota</taxon>
        <taxon>Bacteroidia</taxon>
        <taxon>Bacteroidales</taxon>
        <taxon>Muribaculaceae</taxon>
        <taxon>Paramuribaculum</taxon>
    </lineage>
</organism>
<comment type="caution">
    <text evidence="1">The sequence shown here is derived from an EMBL/GenBank/DDBJ whole genome shotgun (WGS) entry which is preliminary data.</text>
</comment>
<dbReference type="AlphaFoldDB" id="A0A2V1INK4"/>
<keyword evidence="2" id="KW-1185">Reference proteome</keyword>
<evidence type="ECO:0000313" key="2">
    <source>
        <dbReference type="Proteomes" id="UP000244925"/>
    </source>
</evidence>
<proteinExistence type="predicted"/>
<gene>
    <name evidence="1" type="ORF">C5O25_12625</name>
</gene>
<sequence length="60" mass="6864">MKIGETKASVIQNNNNILLNRKHLVLARTHLYTTQTTIRRVLANNEYAKNMPAIVIPFLC</sequence>
<name>A0A2V1INK4_9BACT</name>
<protein>
    <submittedName>
        <fullName evidence="1">Uncharacterized protein</fullName>
    </submittedName>
</protein>
<accession>A0A2V1INK4</accession>